<keyword evidence="2" id="KW-1133">Transmembrane helix</keyword>
<dbReference type="SUPFAM" id="SSF48452">
    <property type="entry name" value="TPR-like"/>
    <property type="match status" value="1"/>
</dbReference>
<sequence>MLIYNALQIILILFDVVILSIASTHWVLTENGRIQSQVDSVFRMNRPYDLIEFLKQEERAQNVVRLYEDMVSKKISLDHQWATLNSATELEKNLFSDDDCIAAREELLDFDSDTNFVDYASEDFNLLYSDLEGDLSSAEESTDLDCTRFFQLDFSMATFPHLQVLREPWNLTWPNESDINIPLSPNQIYYSLNKNNTSWYHYNLASLYWRQKGDAQKALDCIKRSLHFAPRYFKDVPMLNLGVMLQRAQCTAEAAILLHSVIDHAPHKPKGHFLLANVYTALGDYNRSLACYDNALSLKPNWGVAKRARHAIVCHNKVKNTLNNLQNSIQNIINQFQEFNTIQEKLVKNQEDILLQQQTPLSSTFSTLLTHSGECLSRSATDDQLVCDISNENNYSPRHIHVDAMSLQLLLSKVESQAQKISDYVPLPNFEDNNFKNAFNKDNKGTYETLIDSDKNINNKNDNNNNKEVLEKINFKDST</sequence>
<dbReference type="InterPro" id="IPR019734">
    <property type="entry name" value="TPR_rpt"/>
</dbReference>
<dbReference type="SMART" id="SM00028">
    <property type="entry name" value="TPR"/>
    <property type="match status" value="2"/>
</dbReference>
<dbReference type="Pfam" id="PF00515">
    <property type="entry name" value="TPR_1"/>
    <property type="match status" value="1"/>
</dbReference>
<feature type="non-terminal residue" evidence="3">
    <location>
        <position position="479"/>
    </location>
</feature>
<dbReference type="EMBL" id="GBGD01001310">
    <property type="protein sequence ID" value="JAC87579.1"/>
    <property type="molecule type" value="mRNA"/>
</dbReference>
<dbReference type="PROSITE" id="PS50005">
    <property type="entry name" value="TPR"/>
    <property type="match status" value="1"/>
</dbReference>
<dbReference type="AlphaFoldDB" id="A0A069DZ39"/>
<protein>
    <submittedName>
        <fullName evidence="3">Putative conserved secreted protein</fullName>
    </submittedName>
</protein>
<dbReference type="PANTHER" id="PTHR16091:SF1">
    <property type="entry name" value="TETRATRICOPEPTIDE REPEAT PROTEIN 17"/>
    <property type="match status" value="1"/>
</dbReference>
<organism evidence="3">
    <name type="scientific">Panstrongylus megistus</name>
    <dbReference type="NCBI Taxonomy" id="65343"/>
    <lineage>
        <taxon>Eukaryota</taxon>
        <taxon>Metazoa</taxon>
        <taxon>Ecdysozoa</taxon>
        <taxon>Arthropoda</taxon>
        <taxon>Hexapoda</taxon>
        <taxon>Insecta</taxon>
        <taxon>Pterygota</taxon>
        <taxon>Neoptera</taxon>
        <taxon>Paraneoptera</taxon>
        <taxon>Hemiptera</taxon>
        <taxon>Heteroptera</taxon>
        <taxon>Panheteroptera</taxon>
        <taxon>Cimicomorpha</taxon>
        <taxon>Reduviidae</taxon>
        <taxon>Triatominae</taxon>
        <taxon>Panstrongylus</taxon>
    </lineage>
</organism>
<proteinExistence type="evidence at transcript level"/>
<accession>A0A069DZ39</accession>
<dbReference type="GO" id="GO:0015629">
    <property type="term" value="C:actin cytoskeleton"/>
    <property type="evidence" value="ECO:0007669"/>
    <property type="project" value="TreeGrafter"/>
</dbReference>
<evidence type="ECO:0000256" key="1">
    <source>
        <dbReference type="PROSITE-ProRule" id="PRU00339"/>
    </source>
</evidence>
<feature type="repeat" description="TPR" evidence="1">
    <location>
        <begin position="269"/>
        <end position="302"/>
    </location>
</feature>
<keyword evidence="1" id="KW-0802">TPR repeat</keyword>
<reference evidence="3" key="1">
    <citation type="journal article" date="2015" name="J. Med. Entomol.">
        <title>A Deep Insight Into the Sialotranscriptome of the Chagas Disease Vector, Panstrongylus megistus (Hemiptera: Heteroptera).</title>
        <authorList>
            <person name="Ribeiro J.M."/>
            <person name="Schwarz A."/>
            <person name="Francischetti I.M."/>
        </authorList>
    </citation>
    <scope>NUCLEOTIDE SEQUENCE</scope>
    <source>
        <tissue evidence="3">Salivary glands</tissue>
    </source>
</reference>
<dbReference type="GO" id="GO:0005737">
    <property type="term" value="C:cytoplasm"/>
    <property type="evidence" value="ECO:0007669"/>
    <property type="project" value="TreeGrafter"/>
</dbReference>
<dbReference type="GO" id="GO:0030041">
    <property type="term" value="P:actin filament polymerization"/>
    <property type="evidence" value="ECO:0007669"/>
    <property type="project" value="TreeGrafter"/>
</dbReference>
<keyword evidence="2" id="KW-0472">Membrane</keyword>
<dbReference type="InterPro" id="IPR052630">
    <property type="entry name" value="TTC17"/>
</dbReference>
<evidence type="ECO:0000256" key="2">
    <source>
        <dbReference type="SAM" id="Phobius"/>
    </source>
</evidence>
<dbReference type="PANTHER" id="PTHR16091">
    <property type="entry name" value="TTC17 PROTEIN"/>
    <property type="match status" value="1"/>
</dbReference>
<name>A0A069DZ39_9HEMI</name>
<dbReference type="InterPro" id="IPR011990">
    <property type="entry name" value="TPR-like_helical_dom_sf"/>
</dbReference>
<dbReference type="Gene3D" id="1.25.40.10">
    <property type="entry name" value="Tetratricopeptide repeat domain"/>
    <property type="match status" value="1"/>
</dbReference>
<evidence type="ECO:0000313" key="3">
    <source>
        <dbReference type="EMBL" id="JAC87579.1"/>
    </source>
</evidence>
<keyword evidence="2" id="KW-0812">Transmembrane</keyword>
<feature type="transmembrane region" description="Helical" evidence="2">
    <location>
        <begin position="6"/>
        <end position="28"/>
    </location>
</feature>